<dbReference type="InterPro" id="IPR050229">
    <property type="entry name" value="GlpE_sulfurtransferase"/>
</dbReference>
<evidence type="ECO:0000313" key="3">
    <source>
        <dbReference type="EMBL" id="HHH12951.1"/>
    </source>
</evidence>
<accession>A0A7C5IYF0</accession>
<dbReference type="InterPro" id="IPR001763">
    <property type="entry name" value="Rhodanese-like_dom"/>
</dbReference>
<dbReference type="InterPro" id="IPR036873">
    <property type="entry name" value="Rhodanese-like_dom_sf"/>
</dbReference>
<dbReference type="AlphaFoldDB" id="A0A7C5IYF0"/>
<sequence>MRKLLFILLWSVAVLPAWAEVKNIDNEELKALMAQGVPVIDIRRPEEWRQTGVVEGSHLNTFFDARGRYDVEAWLKKLAPIAGRDDPFILICRTGNRTGIVSRFLDRKLGYRKVYNVEKGITDWIRKGNPVVKPSL</sequence>
<dbReference type="Pfam" id="PF00581">
    <property type="entry name" value="Rhodanese"/>
    <property type="match status" value="1"/>
</dbReference>
<keyword evidence="1" id="KW-0732">Signal</keyword>
<name>A0A7C5IYF0_9GAMM</name>
<gene>
    <name evidence="3" type="ORF">ENJ98_01825</name>
</gene>
<dbReference type="Proteomes" id="UP000886100">
    <property type="component" value="Unassembled WGS sequence"/>
</dbReference>
<dbReference type="PROSITE" id="PS50206">
    <property type="entry name" value="RHODANESE_3"/>
    <property type="match status" value="1"/>
</dbReference>
<dbReference type="Gene3D" id="3.40.250.10">
    <property type="entry name" value="Rhodanese-like domain"/>
    <property type="match status" value="1"/>
</dbReference>
<feature type="chain" id="PRO_5028174243" evidence="1">
    <location>
        <begin position="20"/>
        <end position="136"/>
    </location>
</feature>
<dbReference type="CDD" id="cd00158">
    <property type="entry name" value="RHOD"/>
    <property type="match status" value="1"/>
</dbReference>
<dbReference type="EMBL" id="DROM01000117">
    <property type="protein sequence ID" value="HHH12951.1"/>
    <property type="molecule type" value="Genomic_DNA"/>
</dbReference>
<reference evidence="3" key="1">
    <citation type="journal article" date="2020" name="mSystems">
        <title>Genome- and Community-Level Interaction Insights into Carbon Utilization and Element Cycling Functions of Hydrothermarchaeota in Hydrothermal Sediment.</title>
        <authorList>
            <person name="Zhou Z."/>
            <person name="Liu Y."/>
            <person name="Xu W."/>
            <person name="Pan J."/>
            <person name="Luo Z.H."/>
            <person name="Li M."/>
        </authorList>
    </citation>
    <scope>NUCLEOTIDE SEQUENCE [LARGE SCALE GENOMIC DNA]</scope>
    <source>
        <strain evidence="3">HyVt-535</strain>
    </source>
</reference>
<dbReference type="SMART" id="SM00450">
    <property type="entry name" value="RHOD"/>
    <property type="match status" value="1"/>
</dbReference>
<evidence type="ECO:0000256" key="1">
    <source>
        <dbReference type="SAM" id="SignalP"/>
    </source>
</evidence>
<dbReference type="SUPFAM" id="SSF52821">
    <property type="entry name" value="Rhodanese/Cell cycle control phosphatase"/>
    <property type="match status" value="1"/>
</dbReference>
<evidence type="ECO:0000259" key="2">
    <source>
        <dbReference type="PROSITE" id="PS50206"/>
    </source>
</evidence>
<protein>
    <submittedName>
        <fullName evidence="3">Rhodanese-like domain-containing protein</fullName>
    </submittedName>
</protein>
<comment type="caution">
    <text evidence="3">The sequence shown here is derived from an EMBL/GenBank/DDBJ whole genome shotgun (WGS) entry which is preliminary data.</text>
</comment>
<proteinExistence type="predicted"/>
<dbReference type="PANTHER" id="PTHR43031">
    <property type="entry name" value="FAD-DEPENDENT OXIDOREDUCTASE"/>
    <property type="match status" value="1"/>
</dbReference>
<organism evidence="3">
    <name type="scientific">Thiolapillus brandeum</name>
    <dbReference type="NCBI Taxonomy" id="1076588"/>
    <lineage>
        <taxon>Bacteria</taxon>
        <taxon>Pseudomonadati</taxon>
        <taxon>Pseudomonadota</taxon>
        <taxon>Gammaproteobacteria</taxon>
        <taxon>Chromatiales</taxon>
        <taxon>Sedimenticolaceae</taxon>
        <taxon>Thiolapillus</taxon>
    </lineage>
</organism>
<feature type="signal peptide" evidence="1">
    <location>
        <begin position="1"/>
        <end position="19"/>
    </location>
</feature>
<dbReference type="PANTHER" id="PTHR43031:SF1">
    <property type="entry name" value="PYRIDINE NUCLEOTIDE-DISULPHIDE OXIDOREDUCTASE"/>
    <property type="match status" value="1"/>
</dbReference>
<feature type="domain" description="Rhodanese" evidence="2">
    <location>
        <begin position="33"/>
        <end position="133"/>
    </location>
</feature>